<dbReference type="RefSeq" id="WP_185693791.1">
    <property type="nucleotide sequence ID" value="NZ_JACHVA010000121.1"/>
</dbReference>
<name>A0A7X1B2D6_9BACT</name>
<keyword evidence="1" id="KW-1133">Transmembrane helix</keyword>
<evidence type="ECO:0000313" key="3">
    <source>
        <dbReference type="Proteomes" id="UP000525652"/>
    </source>
</evidence>
<proteinExistence type="predicted"/>
<sequence length="195" mass="21406">MKDDLHLLQLVAEQPTPPRKLKISEVYQRELKKKGSLISGGVGLLGIFGISIFIISRSFNLELSEWLLLLVFAFISLIALSVTSIGPIIRHNILKNGIVTIGTVTEVNQFDGSDATLGALRSGGISVAKICVKTATGTFIAEWDFDGPDWRKIEEGTQLKLLISPNRDIVTDIVEIKPKTQPDDLDNPIELARES</sequence>
<gene>
    <name evidence="2" type="ORF">H5P30_15305</name>
</gene>
<dbReference type="Proteomes" id="UP000525652">
    <property type="component" value="Unassembled WGS sequence"/>
</dbReference>
<protein>
    <submittedName>
        <fullName evidence="2">Uncharacterized protein</fullName>
    </submittedName>
</protein>
<keyword evidence="1" id="KW-0812">Transmembrane</keyword>
<evidence type="ECO:0000313" key="2">
    <source>
        <dbReference type="EMBL" id="MBC2603150.1"/>
    </source>
</evidence>
<keyword evidence="3" id="KW-1185">Reference proteome</keyword>
<feature type="transmembrane region" description="Helical" evidence="1">
    <location>
        <begin position="67"/>
        <end position="89"/>
    </location>
</feature>
<organism evidence="2 3">
    <name type="scientific">Puniceicoccus vermicola</name>
    <dbReference type="NCBI Taxonomy" id="388746"/>
    <lineage>
        <taxon>Bacteria</taxon>
        <taxon>Pseudomonadati</taxon>
        <taxon>Verrucomicrobiota</taxon>
        <taxon>Opitutia</taxon>
        <taxon>Puniceicoccales</taxon>
        <taxon>Puniceicoccaceae</taxon>
        <taxon>Puniceicoccus</taxon>
    </lineage>
</organism>
<dbReference type="EMBL" id="JACHVA010000121">
    <property type="protein sequence ID" value="MBC2603150.1"/>
    <property type="molecule type" value="Genomic_DNA"/>
</dbReference>
<comment type="caution">
    <text evidence="2">The sequence shown here is derived from an EMBL/GenBank/DDBJ whole genome shotgun (WGS) entry which is preliminary data.</text>
</comment>
<accession>A0A7X1B2D6</accession>
<keyword evidence="1" id="KW-0472">Membrane</keyword>
<dbReference type="AlphaFoldDB" id="A0A7X1B2D6"/>
<reference evidence="2 3" key="1">
    <citation type="submission" date="2020-07" db="EMBL/GenBank/DDBJ databases">
        <authorList>
            <person name="Feng X."/>
        </authorList>
    </citation>
    <scope>NUCLEOTIDE SEQUENCE [LARGE SCALE GENOMIC DNA]</scope>
    <source>
        <strain evidence="2 3">JCM14086</strain>
    </source>
</reference>
<evidence type="ECO:0000256" key="1">
    <source>
        <dbReference type="SAM" id="Phobius"/>
    </source>
</evidence>
<feature type="transmembrane region" description="Helical" evidence="1">
    <location>
        <begin position="37"/>
        <end position="55"/>
    </location>
</feature>